<feature type="region of interest" description="Disordered" evidence="5">
    <location>
        <begin position="50"/>
        <end position="93"/>
    </location>
</feature>
<evidence type="ECO:0000256" key="5">
    <source>
        <dbReference type="SAM" id="MobiDB-lite"/>
    </source>
</evidence>
<dbReference type="PANTHER" id="PTHR15549">
    <property type="entry name" value="PAIRED IMMUNOGLOBULIN-LIKE TYPE 2 RECEPTOR"/>
    <property type="match status" value="1"/>
</dbReference>
<dbReference type="GO" id="GO:0016020">
    <property type="term" value="C:membrane"/>
    <property type="evidence" value="ECO:0007669"/>
    <property type="project" value="UniProtKB-SubCell"/>
</dbReference>
<feature type="region of interest" description="Disordered" evidence="5">
    <location>
        <begin position="116"/>
        <end position="135"/>
    </location>
</feature>
<comment type="subcellular location">
    <subcellularLocation>
        <location evidence="1">Membrane</location>
        <topology evidence="1">Single-pass membrane protein</topology>
    </subcellularLocation>
</comment>
<evidence type="ECO:0000256" key="1">
    <source>
        <dbReference type="ARBA" id="ARBA00004167"/>
    </source>
</evidence>
<evidence type="ECO:0000313" key="7">
    <source>
        <dbReference type="EMBL" id="KAJ5738401.1"/>
    </source>
</evidence>
<evidence type="ECO:0000256" key="4">
    <source>
        <dbReference type="ARBA" id="ARBA00023136"/>
    </source>
</evidence>
<dbReference type="PANTHER" id="PTHR15549:SF30">
    <property type="entry name" value="MID2 DOMAIN-CONTAINING PROTEIN"/>
    <property type="match status" value="1"/>
</dbReference>
<evidence type="ECO:0000256" key="3">
    <source>
        <dbReference type="ARBA" id="ARBA00022989"/>
    </source>
</evidence>
<reference evidence="7" key="2">
    <citation type="submission" date="2023-01" db="EMBL/GenBank/DDBJ databases">
        <authorList>
            <person name="Petersen C."/>
        </authorList>
    </citation>
    <scope>NUCLEOTIDE SEQUENCE</scope>
    <source>
        <strain evidence="7">IBT 17514</strain>
    </source>
</reference>
<dbReference type="AlphaFoldDB" id="A0AAD6HUM4"/>
<keyword evidence="4 6" id="KW-0472">Membrane</keyword>
<feature type="transmembrane region" description="Helical" evidence="6">
    <location>
        <begin position="140"/>
        <end position="162"/>
    </location>
</feature>
<evidence type="ECO:0000313" key="8">
    <source>
        <dbReference type="Proteomes" id="UP001215712"/>
    </source>
</evidence>
<keyword evidence="2 6" id="KW-0812">Transmembrane</keyword>
<evidence type="ECO:0008006" key="9">
    <source>
        <dbReference type="Google" id="ProtNLM"/>
    </source>
</evidence>
<evidence type="ECO:0000256" key="6">
    <source>
        <dbReference type="SAM" id="Phobius"/>
    </source>
</evidence>
<accession>A0AAD6HUM4</accession>
<keyword evidence="8" id="KW-1185">Reference proteome</keyword>
<evidence type="ECO:0000256" key="2">
    <source>
        <dbReference type="ARBA" id="ARBA00022692"/>
    </source>
</evidence>
<feature type="compositionally biased region" description="Low complexity" evidence="5">
    <location>
        <begin position="71"/>
        <end position="93"/>
    </location>
</feature>
<dbReference type="GO" id="GO:0071944">
    <property type="term" value="C:cell periphery"/>
    <property type="evidence" value="ECO:0007669"/>
    <property type="project" value="UniProtKB-ARBA"/>
</dbReference>
<feature type="compositionally biased region" description="Low complexity" evidence="5">
    <location>
        <begin position="50"/>
        <end position="65"/>
    </location>
</feature>
<protein>
    <recommendedName>
        <fullName evidence="9">Mid2 domain-containing protein</fullName>
    </recommendedName>
</protein>
<reference evidence="7" key="1">
    <citation type="journal article" date="2023" name="IMA Fungus">
        <title>Comparative genomic study of the Penicillium genus elucidates a diverse pangenome and 15 lateral gene transfer events.</title>
        <authorList>
            <person name="Petersen C."/>
            <person name="Sorensen T."/>
            <person name="Nielsen M.R."/>
            <person name="Sondergaard T.E."/>
            <person name="Sorensen J.L."/>
            <person name="Fitzpatrick D.A."/>
            <person name="Frisvad J.C."/>
            <person name="Nielsen K.L."/>
        </authorList>
    </citation>
    <scope>NUCLEOTIDE SEQUENCE</scope>
    <source>
        <strain evidence="7">IBT 17514</strain>
    </source>
</reference>
<proteinExistence type="predicted"/>
<keyword evidence="3 6" id="KW-1133">Transmembrane helix</keyword>
<comment type="caution">
    <text evidence="7">The sequence shown here is derived from an EMBL/GenBank/DDBJ whole genome shotgun (WGS) entry which is preliminary data.</text>
</comment>
<sequence length="253" mass="27111">MNSTEYFLAPRVDETCTGDKEWYSCSVGDYKGCCSSNPCTTGSCPDDDAATASTETKATKTSTKTTKTEATKTASDTTTTTSTSSSLSTFHTTTSSVSSTSTSVVQITHLHESTTVTAATSTSTSTNKSTQTSNSSNHGAIIGGIIGSIAGLLVIILVIFCIRRRKRSSKDSYALGFKPKPISATDTHYIGYSGSDPATSAFYSRSPIDYRCKHLQPTSYQSIPNIPQVYHVHYSTETQVIPPYPNQPHYPNS</sequence>
<gene>
    <name evidence="7" type="ORF">N7493_001556</name>
</gene>
<dbReference type="Proteomes" id="UP001215712">
    <property type="component" value="Unassembled WGS sequence"/>
</dbReference>
<dbReference type="EMBL" id="JAQJAN010000002">
    <property type="protein sequence ID" value="KAJ5738401.1"/>
    <property type="molecule type" value="Genomic_DNA"/>
</dbReference>
<dbReference type="InterPro" id="IPR051694">
    <property type="entry name" value="Immunoregulatory_rcpt-like"/>
</dbReference>
<name>A0AAD6HUM4_9EURO</name>
<organism evidence="7 8">
    <name type="scientific">Penicillium malachiteum</name>
    <dbReference type="NCBI Taxonomy" id="1324776"/>
    <lineage>
        <taxon>Eukaryota</taxon>
        <taxon>Fungi</taxon>
        <taxon>Dikarya</taxon>
        <taxon>Ascomycota</taxon>
        <taxon>Pezizomycotina</taxon>
        <taxon>Eurotiomycetes</taxon>
        <taxon>Eurotiomycetidae</taxon>
        <taxon>Eurotiales</taxon>
        <taxon>Aspergillaceae</taxon>
        <taxon>Penicillium</taxon>
    </lineage>
</organism>